<dbReference type="EMBL" id="VCAO01000004">
    <property type="protein sequence ID" value="TMM47261.1"/>
    <property type="molecule type" value="Genomic_DNA"/>
</dbReference>
<dbReference type="OrthoDB" id="9787760at2"/>
<accession>A0A5S3P2T0</accession>
<dbReference type="InterPro" id="IPR024983">
    <property type="entry name" value="CHAT_dom"/>
</dbReference>
<dbReference type="Proteomes" id="UP000309668">
    <property type="component" value="Unassembled WGS sequence"/>
</dbReference>
<sequence>MLHHLVGLLDRVLNSQVTGTKPLQVQPALAGGQNCLWAPAIWDHPILADELYTAARTLGAGSGGDAVVTGDAFTDTALLGMDNLDQYRILHFATHGLVTAPQPECPPRPALLTSFGADGSDGLLSFGEIFDLNLDADLVILSACDTAGAATIGATREAGVSSGGGFALDGLVRAFLRAGGRSVVASHWPVPDDYDATNRLIDGFFKASAGTSIAAALQGSQQSLMDQAETSHPFYWAAFAIIGDGGAPLRR</sequence>
<feature type="domain" description="CHAT" evidence="1">
    <location>
        <begin position="33"/>
        <end position="244"/>
    </location>
</feature>
<comment type="caution">
    <text evidence="2">The sequence shown here is derived from an EMBL/GenBank/DDBJ whole genome shotgun (WGS) entry which is preliminary data.</text>
</comment>
<proteinExistence type="predicted"/>
<keyword evidence="3" id="KW-1185">Reference proteome</keyword>
<protein>
    <submittedName>
        <fullName evidence="2">CHAT domain-containing protein</fullName>
    </submittedName>
</protein>
<organism evidence="2 3">
    <name type="scientific">Qipengyuania marisflavi</name>
    <dbReference type="NCBI Taxonomy" id="2486356"/>
    <lineage>
        <taxon>Bacteria</taxon>
        <taxon>Pseudomonadati</taxon>
        <taxon>Pseudomonadota</taxon>
        <taxon>Alphaproteobacteria</taxon>
        <taxon>Sphingomonadales</taxon>
        <taxon>Erythrobacteraceae</taxon>
        <taxon>Qipengyuania</taxon>
    </lineage>
</organism>
<dbReference type="Pfam" id="PF12770">
    <property type="entry name" value="CHAT"/>
    <property type="match status" value="1"/>
</dbReference>
<evidence type="ECO:0000313" key="3">
    <source>
        <dbReference type="Proteomes" id="UP000309668"/>
    </source>
</evidence>
<reference evidence="2 3" key="1">
    <citation type="submission" date="2019-05" db="EMBL/GenBank/DDBJ databases">
        <title>Erythrobacter marisflavi sp. nov., isolated from isolated from water of an estuary environment.</title>
        <authorList>
            <person name="Yoon J.-H."/>
        </authorList>
    </citation>
    <scope>NUCLEOTIDE SEQUENCE [LARGE SCALE GENOMIC DNA]</scope>
    <source>
        <strain evidence="2 3">KEM-5</strain>
    </source>
</reference>
<name>A0A5S3P2T0_9SPHN</name>
<gene>
    <name evidence="2" type="ORF">FEV51_09310</name>
</gene>
<evidence type="ECO:0000313" key="2">
    <source>
        <dbReference type="EMBL" id="TMM47261.1"/>
    </source>
</evidence>
<dbReference type="AlphaFoldDB" id="A0A5S3P2T0"/>
<evidence type="ECO:0000259" key="1">
    <source>
        <dbReference type="Pfam" id="PF12770"/>
    </source>
</evidence>